<comment type="caution">
    <text evidence="2">The sequence shown here is derived from an EMBL/GenBank/DDBJ whole genome shotgun (WGS) entry which is preliminary data.</text>
</comment>
<dbReference type="OrthoDB" id="9180865at2"/>
<evidence type="ECO:0000313" key="3">
    <source>
        <dbReference type="Proteomes" id="UP000318554"/>
    </source>
</evidence>
<evidence type="ECO:0000259" key="1">
    <source>
        <dbReference type="Pfam" id="PF13670"/>
    </source>
</evidence>
<reference evidence="2 3" key="1">
    <citation type="submission" date="2019-07" db="EMBL/GenBank/DDBJ databases">
        <title>Tepidimonas aquatica CLN-1 draft genome.</title>
        <authorList>
            <person name="Da Costa M.S."/>
            <person name="Froufe H.J.C."/>
            <person name="Egas C."/>
            <person name="Albuquerque L."/>
        </authorList>
    </citation>
    <scope>NUCLEOTIDE SEQUENCE [LARGE SCALE GENOMIC DNA]</scope>
    <source>
        <strain evidence="2 3">CLN-1</strain>
    </source>
</reference>
<accession>A0A554WTT9</accession>
<feature type="domain" description="PepSY" evidence="1">
    <location>
        <begin position="43"/>
        <end position="117"/>
    </location>
</feature>
<protein>
    <submittedName>
        <fullName evidence="2">Peptidase propeptide and YPEB domain protein</fullName>
    </submittedName>
</protein>
<dbReference type="Proteomes" id="UP000318554">
    <property type="component" value="Unassembled WGS sequence"/>
</dbReference>
<proteinExistence type="predicted"/>
<evidence type="ECO:0000313" key="2">
    <source>
        <dbReference type="EMBL" id="TSE27002.1"/>
    </source>
</evidence>
<gene>
    <name evidence="2" type="ORF">Taqua_00556</name>
</gene>
<sequence>MAVSFTRRSGTAAHTGRRGLISTPTVPSDLFQGVFHAHRCPLAALSLTLAAGAALAGPQCNAPKDKWMKEADFRAMVEKQGYQIKTFKVSSGQCYEIYGHDKAGKKVEIYFDPATGAEMQRK</sequence>
<keyword evidence="3" id="KW-1185">Reference proteome</keyword>
<dbReference type="Pfam" id="PF13670">
    <property type="entry name" value="PepSY_2"/>
    <property type="match status" value="1"/>
</dbReference>
<name>A0A554WTT9_9BURK</name>
<dbReference type="InterPro" id="IPR025711">
    <property type="entry name" value="PepSY"/>
</dbReference>
<dbReference type="AlphaFoldDB" id="A0A554WTT9"/>
<dbReference type="EMBL" id="VJNA01000005">
    <property type="protein sequence ID" value="TSE27002.1"/>
    <property type="molecule type" value="Genomic_DNA"/>
</dbReference>
<organism evidence="2 3">
    <name type="scientific">Tepidimonas aquatica</name>
    <dbReference type="NCBI Taxonomy" id="247482"/>
    <lineage>
        <taxon>Bacteria</taxon>
        <taxon>Pseudomonadati</taxon>
        <taxon>Pseudomonadota</taxon>
        <taxon>Betaproteobacteria</taxon>
        <taxon>Burkholderiales</taxon>
        <taxon>Tepidimonas</taxon>
    </lineage>
</organism>
<dbReference type="RefSeq" id="WP_144324592.1">
    <property type="nucleotide sequence ID" value="NZ_VJNA01000005.1"/>
</dbReference>